<protein>
    <recommendedName>
        <fullName evidence="2">DUF5666 domain-containing protein</fullName>
    </recommendedName>
</protein>
<accession>A0A0F8YNX3</accession>
<gene>
    <name evidence="1" type="ORF">LCGC14_2797010</name>
</gene>
<comment type="caution">
    <text evidence="1">The sequence shown here is derived from an EMBL/GenBank/DDBJ whole genome shotgun (WGS) entry which is preliminary data.</text>
</comment>
<sequence length="144" mass="16347">LGMKMLRMTKLVMLAFFLGAFLFGFNAYAGKSVDWPGFAEKAASLAVIEAKIKNIDLEKMEVYLEKCELLGDAPLMLTEDTLCYMGDERTDIVSIRGGTKFHEEDELSFDHFKAGDYIKCNYSIRDGIFWAVRIVHVAPYLKVE</sequence>
<evidence type="ECO:0000313" key="1">
    <source>
        <dbReference type="EMBL" id="KKK83077.1"/>
    </source>
</evidence>
<name>A0A0F8YNX3_9ZZZZ</name>
<feature type="non-terminal residue" evidence="1">
    <location>
        <position position="1"/>
    </location>
</feature>
<organism evidence="1">
    <name type="scientific">marine sediment metagenome</name>
    <dbReference type="NCBI Taxonomy" id="412755"/>
    <lineage>
        <taxon>unclassified sequences</taxon>
        <taxon>metagenomes</taxon>
        <taxon>ecological metagenomes</taxon>
    </lineage>
</organism>
<evidence type="ECO:0008006" key="2">
    <source>
        <dbReference type="Google" id="ProtNLM"/>
    </source>
</evidence>
<reference evidence="1" key="1">
    <citation type="journal article" date="2015" name="Nature">
        <title>Complex archaea that bridge the gap between prokaryotes and eukaryotes.</title>
        <authorList>
            <person name="Spang A."/>
            <person name="Saw J.H."/>
            <person name="Jorgensen S.L."/>
            <person name="Zaremba-Niedzwiedzka K."/>
            <person name="Martijn J."/>
            <person name="Lind A.E."/>
            <person name="van Eijk R."/>
            <person name="Schleper C."/>
            <person name="Guy L."/>
            <person name="Ettema T.J."/>
        </authorList>
    </citation>
    <scope>NUCLEOTIDE SEQUENCE</scope>
</reference>
<dbReference type="AlphaFoldDB" id="A0A0F8YNX3"/>
<proteinExistence type="predicted"/>
<dbReference type="EMBL" id="LAZR01052387">
    <property type="protein sequence ID" value="KKK83077.1"/>
    <property type="molecule type" value="Genomic_DNA"/>
</dbReference>